<keyword evidence="2" id="KW-1185">Reference proteome</keyword>
<comment type="caution">
    <text evidence="1">The sequence shown here is derived from an EMBL/GenBank/DDBJ whole genome shotgun (WGS) entry which is preliminary data.</text>
</comment>
<evidence type="ECO:0000313" key="2">
    <source>
        <dbReference type="Proteomes" id="UP001279553"/>
    </source>
</evidence>
<organism evidence="1 2">
    <name type="scientific">Acidiphilium acidophilum</name>
    <name type="common">Thiobacillus acidophilus</name>
    <dbReference type="NCBI Taxonomy" id="76588"/>
    <lineage>
        <taxon>Bacteria</taxon>
        <taxon>Pseudomonadati</taxon>
        <taxon>Pseudomonadota</taxon>
        <taxon>Alphaproteobacteria</taxon>
        <taxon>Acetobacterales</taxon>
        <taxon>Acidocellaceae</taxon>
        <taxon>Acidiphilium</taxon>
    </lineage>
</organism>
<accession>A0AAW9DP73</accession>
<protein>
    <submittedName>
        <fullName evidence="1">Uncharacterized protein</fullName>
    </submittedName>
</protein>
<dbReference type="AlphaFoldDB" id="A0AAW9DP73"/>
<proteinExistence type="predicted"/>
<dbReference type="Proteomes" id="UP001279553">
    <property type="component" value="Unassembled WGS sequence"/>
</dbReference>
<evidence type="ECO:0000313" key="1">
    <source>
        <dbReference type="EMBL" id="MDX5930525.1"/>
    </source>
</evidence>
<name>A0AAW9DP73_ACIAO</name>
<sequence>MDSAATRRLCADSHRRQQAYRERLRPHGLLPGFLRYEFNDTDHRTYLVDHRDPTPSADVPCVDLDAVRFVNVDPPYQACLVLDRELAAEHVAGASFDIEASTIYGHGEAERANLAFGYEHIPHGGFSSRYVMPLDRSSLLPLHGSLIRHLPDNFTNRVPPVLRFGTLPVEAMFRGDAFPRHVDPHPSDRHQAVAQ</sequence>
<dbReference type="RefSeq" id="WP_319613470.1">
    <property type="nucleotide sequence ID" value="NZ_JAWXYB010000018.1"/>
</dbReference>
<dbReference type="EMBL" id="JAWXYB010000018">
    <property type="protein sequence ID" value="MDX5930525.1"/>
    <property type="molecule type" value="Genomic_DNA"/>
</dbReference>
<reference evidence="1 2" key="1">
    <citation type="submission" date="2023-11" db="EMBL/GenBank/DDBJ databases">
        <title>MicrobeMod: A computational toolkit for identifying prokaryotic methylation and restriction-modification with nanopore sequencing.</title>
        <authorList>
            <person name="Crits-Christoph A."/>
            <person name="Kang S.C."/>
            <person name="Lee H."/>
            <person name="Ostrov N."/>
        </authorList>
    </citation>
    <scope>NUCLEOTIDE SEQUENCE [LARGE SCALE GENOMIC DNA]</scope>
    <source>
        <strain evidence="1 2">DSMZ 700</strain>
    </source>
</reference>
<gene>
    <name evidence="1" type="ORF">SIL87_07090</name>
</gene>